<sequence>MLIILYKKYGIKNEDTTQIPYIGFENNNSCEYEAAASERLAAVPISNELLTALGFTFHSYHKTWQHERPKETVP</sequence>
<dbReference type="EMBL" id="SZQL01000044">
    <property type="protein sequence ID" value="TKK64124.1"/>
    <property type="molecule type" value="Genomic_DNA"/>
</dbReference>
<comment type="caution">
    <text evidence="1">The sequence shown here is derived from an EMBL/GenBank/DDBJ whole genome shotgun (WGS) entry which is preliminary data.</text>
</comment>
<protein>
    <submittedName>
        <fullName evidence="1">Uncharacterized protein</fullName>
    </submittedName>
</protein>
<evidence type="ECO:0000313" key="1">
    <source>
        <dbReference type="EMBL" id="TKK64124.1"/>
    </source>
</evidence>
<evidence type="ECO:0000313" key="2">
    <source>
        <dbReference type="Proteomes" id="UP000305848"/>
    </source>
</evidence>
<name>A0A4U3KRQ0_9BACT</name>
<organism evidence="1 2">
    <name type="scientific">Ilyomonas limi</name>
    <dbReference type="NCBI Taxonomy" id="2575867"/>
    <lineage>
        <taxon>Bacteria</taxon>
        <taxon>Pseudomonadati</taxon>
        <taxon>Bacteroidota</taxon>
        <taxon>Chitinophagia</taxon>
        <taxon>Chitinophagales</taxon>
        <taxon>Chitinophagaceae</taxon>
        <taxon>Ilyomonas</taxon>
    </lineage>
</organism>
<dbReference type="OrthoDB" id="956134at2"/>
<accession>A0A4U3KRQ0</accession>
<proteinExistence type="predicted"/>
<reference evidence="1 2" key="1">
    <citation type="submission" date="2019-05" db="EMBL/GenBank/DDBJ databases">
        <title>Panacibacter sp. strain 17mud1-8 Genome sequencing and assembly.</title>
        <authorList>
            <person name="Chhetri G."/>
        </authorList>
    </citation>
    <scope>NUCLEOTIDE SEQUENCE [LARGE SCALE GENOMIC DNA]</scope>
    <source>
        <strain evidence="1 2">17mud1-8</strain>
    </source>
</reference>
<dbReference type="Proteomes" id="UP000305848">
    <property type="component" value="Unassembled WGS sequence"/>
</dbReference>
<dbReference type="RefSeq" id="WP_137264218.1">
    <property type="nucleotide sequence ID" value="NZ_SZQL01000044.1"/>
</dbReference>
<gene>
    <name evidence="1" type="ORF">FC093_23230</name>
</gene>
<dbReference type="AlphaFoldDB" id="A0A4U3KRQ0"/>
<keyword evidence="2" id="KW-1185">Reference proteome</keyword>